<name>A0A0L0WAR5_GOTPU</name>
<dbReference type="STRING" id="1503.CLPU_6c00950"/>
<feature type="transmembrane region" description="Helical" evidence="5">
    <location>
        <begin position="36"/>
        <end position="56"/>
    </location>
</feature>
<keyword evidence="2 5" id="KW-0812">Transmembrane</keyword>
<gene>
    <name evidence="6" type="ORF">CLPU_6c00950</name>
</gene>
<feature type="transmembrane region" description="Helical" evidence="5">
    <location>
        <begin position="6"/>
        <end position="24"/>
    </location>
</feature>
<keyword evidence="7" id="KW-1185">Reference proteome</keyword>
<dbReference type="OrthoDB" id="1650809at2"/>
<evidence type="ECO:0000313" key="7">
    <source>
        <dbReference type="Proteomes" id="UP000037267"/>
    </source>
</evidence>
<feature type="transmembrane region" description="Helical" evidence="5">
    <location>
        <begin position="190"/>
        <end position="206"/>
    </location>
</feature>
<dbReference type="AlphaFoldDB" id="A0A0L0WAR5"/>
<evidence type="ECO:0000256" key="2">
    <source>
        <dbReference type="ARBA" id="ARBA00022692"/>
    </source>
</evidence>
<dbReference type="RefSeq" id="WP_050355125.1">
    <property type="nucleotide sequence ID" value="NZ_LGSS01000006.1"/>
</dbReference>
<evidence type="ECO:0000256" key="1">
    <source>
        <dbReference type="ARBA" id="ARBA00022475"/>
    </source>
</evidence>
<dbReference type="Pfam" id="PF02659">
    <property type="entry name" value="Mntp"/>
    <property type="match status" value="1"/>
</dbReference>
<evidence type="ECO:0000256" key="4">
    <source>
        <dbReference type="ARBA" id="ARBA00023136"/>
    </source>
</evidence>
<accession>A0A0L0WAR5</accession>
<feature type="transmembrane region" description="Helical" evidence="5">
    <location>
        <begin position="157"/>
        <end position="178"/>
    </location>
</feature>
<proteinExistence type="predicted"/>
<evidence type="ECO:0000256" key="3">
    <source>
        <dbReference type="ARBA" id="ARBA00022989"/>
    </source>
</evidence>
<dbReference type="EMBL" id="LGSS01000006">
    <property type="protein sequence ID" value="KNF08609.1"/>
    <property type="molecule type" value="Genomic_DNA"/>
</dbReference>
<comment type="caution">
    <text evidence="6">The sequence shown here is derived from an EMBL/GenBank/DDBJ whole genome shotgun (WGS) entry which is preliminary data.</text>
</comment>
<feature type="transmembrane region" description="Helical" evidence="5">
    <location>
        <begin position="62"/>
        <end position="81"/>
    </location>
</feature>
<sequence>MLQSILLVSALCLDAFVASIAYGTNKIKIPFKSVTVINIVCSSILAISFFLGSIVKKILPENVTIIISFTILMGLGIYYLFESIIKAYLKKKSYTNKKVNFKLFDFRFVLDIYADETKADFDNSKYLSSREALYLALALSLDGMAIGFGSSLGNINYIQVVLLSLISDMIAVLVGSFIGRKVVEKVKINLSWLSGLILIVLAIMKLL</sequence>
<keyword evidence="3 5" id="KW-1133">Transmembrane helix</keyword>
<keyword evidence="1" id="KW-1003">Cell membrane</keyword>
<dbReference type="PANTHER" id="PTHR35529">
    <property type="entry name" value="MANGANESE EFFLUX PUMP MNTP-RELATED"/>
    <property type="match status" value="1"/>
</dbReference>
<organism evidence="6 7">
    <name type="scientific">Gottschalkia purinilytica</name>
    <name type="common">Clostridium purinilyticum</name>
    <dbReference type="NCBI Taxonomy" id="1503"/>
    <lineage>
        <taxon>Bacteria</taxon>
        <taxon>Bacillati</taxon>
        <taxon>Bacillota</taxon>
        <taxon>Tissierellia</taxon>
        <taxon>Tissierellales</taxon>
        <taxon>Gottschalkiaceae</taxon>
        <taxon>Gottschalkia</taxon>
    </lineage>
</organism>
<dbReference type="PANTHER" id="PTHR35529:SF2">
    <property type="entry name" value="SPORULATION PROTEIN YTAF-RELATED"/>
    <property type="match status" value="1"/>
</dbReference>
<dbReference type="InterPro" id="IPR014205">
    <property type="entry name" value="Spore_YtaF"/>
</dbReference>
<reference evidence="7" key="1">
    <citation type="submission" date="2015-07" db="EMBL/GenBank/DDBJ databases">
        <title>Draft genome sequence of the purine-degrading Gottschalkia purinilyticum DSM 1384 (formerly Clostridium purinilyticum).</title>
        <authorList>
            <person name="Poehlein A."/>
            <person name="Schiel-Bengelsdorf B."/>
            <person name="Bengelsdorf F.R."/>
            <person name="Daniel R."/>
            <person name="Duerre P."/>
        </authorList>
    </citation>
    <scope>NUCLEOTIDE SEQUENCE [LARGE SCALE GENOMIC DNA]</scope>
    <source>
        <strain evidence="7">DSM 1384</strain>
    </source>
</reference>
<feature type="transmembrane region" description="Helical" evidence="5">
    <location>
        <begin position="132"/>
        <end position="151"/>
    </location>
</feature>
<dbReference type="PATRIC" id="fig|1503.3.peg.2893"/>
<dbReference type="NCBIfam" id="TIGR02840">
    <property type="entry name" value="spore_YtaF"/>
    <property type="match status" value="1"/>
</dbReference>
<dbReference type="InterPro" id="IPR003810">
    <property type="entry name" value="Mntp/YtaF"/>
</dbReference>
<dbReference type="Proteomes" id="UP000037267">
    <property type="component" value="Unassembled WGS sequence"/>
</dbReference>
<evidence type="ECO:0000313" key="6">
    <source>
        <dbReference type="EMBL" id="KNF08609.1"/>
    </source>
</evidence>
<protein>
    <submittedName>
        <fullName evidence="6">Putative membrane protein</fullName>
    </submittedName>
</protein>
<evidence type="ECO:0000256" key="5">
    <source>
        <dbReference type="SAM" id="Phobius"/>
    </source>
</evidence>
<keyword evidence="4 5" id="KW-0472">Membrane</keyword>